<keyword evidence="3" id="KW-1185">Reference proteome</keyword>
<keyword evidence="1" id="KW-0812">Transmembrane</keyword>
<proteinExistence type="predicted"/>
<evidence type="ECO:0000256" key="1">
    <source>
        <dbReference type="SAM" id="Phobius"/>
    </source>
</evidence>
<keyword evidence="1" id="KW-0472">Membrane</keyword>
<organism evidence="2 3">
    <name type="scientific">Aphidius gifuensis</name>
    <name type="common">Parasitoid wasp</name>
    <dbReference type="NCBI Taxonomy" id="684658"/>
    <lineage>
        <taxon>Eukaryota</taxon>
        <taxon>Metazoa</taxon>
        <taxon>Ecdysozoa</taxon>
        <taxon>Arthropoda</taxon>
        <taxon>Hexapoda</taxon>
        <taxon>Insecta</taxon>
        <taxon>Pterygota</taxon>
        <taxon>Neoptera</taxon>
        <taxon>Endopterygota</taxon>
        <taxon>Hymenoptera</taxon>
        <taxon>Apocrita</taxon>
        <taxon>Ichneumonoidea</taxon>
        <taxon>Braconidae</taxon>
        <taxon>Aphidiinae</taxon>
        <taxon>Aphidius</taxon>
    </lineage>
</organism>
<reference evidence="2 3" key="1">
    <citation type="submission" date="2020-08" db="EMBL/GenBank/DDBJ databases">
        <title>Aphidius gifuensis genome sequencing and assembly.</title>
        <authorList>
            <person name="Du Z."/>
        </authorList>
    </citation>
    <scope>NUCLEOTIDE SEQUENCE [LARGE SCALE GENOMIC DNA]</scope>
    <source>
        <strain evidence="2">YNYX2018</strain>
        <tissue evidence="2">Adults</tissue>
    </source>
</reference>
<comment type="caution">
    <text evidence="2">The sequence shown here is derived from an EMBL/GenBank/DDBJ whole genome shotgun (WGS) entry which is preliminary data.</text>
</comment>
<name>A0A834XWS9_APHGI</name>
<gene>
    <name evidence="2" type="ORF">HCN44_004933</name>
</gene>
<dbReference type="Proteomes" id="UP000639338">
    <property type="component" value="Unassembled WGS sequence"/>
</dbReference>
<accession>A0A834XWS9</accession>
<protein>
    <submittedName>
        <fullName evidence="2">Uncharacterized protein</fullName>
    </submittedName>
</protein>
<dbReference type="AlphaFoldDB" id="A0A834XWS9"/>
<sequence length="230" mass="26940">MFKNIYKNSTVFYKLQKLNNKNNLSIVKSYSCQNVLKKSIQQVPRGQLNLIKKNQLHTTKNLNSISSLNSQFRFIKNIDEVILSWWNKKTRFQKSLFTIITVAVNVFAGVIIWKQYYPTREPYWLEGSKYHFDEENTEPKKQSLTIDDFANVGEALVISEDIPFDKNLLDENNKIRPFIEGPFKIIERKQNEFVIDVDGKNVTIPIDRLLPGNTVFQPLITHNLMNLKKQ</sequence>
<evidence type="ECO:0000313" key="2">
    <source>
        <dbReference type="EMBL" id="KAF7992589.1"/>
    </source>
</evidence>
<feature type="transmembrane region" description="Helical" evidence="1">
    <location>
        <begin position="95"/>
        <end position="113"/>
    </location>
</feature>
<dbReference type="EMBL" id="JACMRX010000003">
    <property type="protein sequence ID" value="KAF7992589.1"/>
    <property type="molecule type" value="Genomic_DNA"/>
</dbReference>
<evidence type="ECO:0000313" key="3">
    <source>
        <dbReference type="Proteomes" id="UP000639338"/>
    </source>
</evidence>
<keyword evidence="1" id="KW-1133">Transmembrane helix</keyword>